<feature type="signal peptide" evidence="1">
    <location>
        <begin position="1"/>
        <end position="19"/>
    </location>
</feature>
<dbReference type="AlphaFoldDB" id="A0A7S4JEH6"/>
<reference evidence="2" key="1">
    <citation type="submission" date="2021-01" db="EMBL/GenBank/DDBJ databases">
        <authorList>
            <person name="Corre E."/>
            <person name="Pelletier E."/>
            <person name="Niang G."/>
            <person name="Scheremetjew M."/>
            <person name="Finn R."/>
            <person name="Kale V."/>
            <person name="Holt S."/>
            <person name="Cochrane G."/>
            <person name="Meng A."/>
            <person name="Brown T."/>
            <person name="Cohen L."/>
        </authorList>
    </citation>
    <scope>NUCLEOTIDE SEQUENCE</scope>
    <source>
        <strain evidence="2">Isolate 1302-5</strain>
    </source>
</reference>
<name>A0A7S4JEH6_9STRA</name>
<dbReference type="InterPro" id="IPR035979">
    <property type="entry name" value="RBD_domain_sf"/>
</dbReference>
<dbReference type="EMBL" id="HBKQ01038830">
    <property type="protein sequence ID" value="CAE2261099.1"/>
    <property type="molecule type" value="Transcribed_RNA"/>
</dbReference>
<keyword evidence="1" id="KW-0732">Signal</keyword>
<evidence type="ECO:0000256" key="1">
    <source>
        <dbReference type="SAM" id="SignalP"/>
    </source>
</evidence>
<feature type="chain" id="PRO_5031259626" description="RRM domain-containing protein" evidence="1">
    <location>
        <begin position="20"/>
        <end position="265"/>
    </location>
</feature>
<proteinExistence type="predicted"/>
<dbReference type="GO" id="GO:0003676">
    <property type="term" value="F:nucleic acid binding"/>
    <property type="evidence" value="ECO:0007669"/>
    <property type="project" value="InterPro"/>
</dbReference>
<dbReference type="CDD" id="cd00590">
    <property type="entry name" value="RRM_SF"/>
    <property type="match status" value="1"/>
</dbReference>
<evidence type="ECO:0000313" key="2">
    <source>
        <dbReference type="EMBL" id="CAE2261099.1"/>
    </source>
</evidence>
<dbReference type="SUPFAM" id="SSF54928">
    <property type="entry name" value="RNA-binding domain, RBD"/>
    <property type="match status" value="1"/>
</dbReference>
<sequence length="265" mass="28869">MTRQIATLALASLVASASAFAPSKLAFGVTATPCARVPFQSASTLNMALDYNNPAVAEEFTAVQALSYEDVQEELLQSGVTAPPTMTEMDIKLMLVELRMRLSGSMPGSAPKKEKPKTFSSKFEEAVWTKPAFEEFYNDVKSDGDHNKVNVVVEYVNNPDIATQRYGKDYKRLLRDTEAALTAPPPVKTPTLSFSGFPANMGESACKMTLEAVGGIVDFECTESEDFPILVGKVTFEDIDTARKAVEQYNGMDMGMGQELEMVSV</sequence>
<organism evidence="2">
    <name type="scientific">Odontella aurita</name>
    <dbReference type="NCBI Taxonomy" id="265563"/>
    <lineage>
        <taxon>Eukaryota</taxon>
        <taxon>Sar</taxon>
        <taxon>Stramenopiles</taxon>
        <taxon>Ochrophyta</taxon>
        <taxon>Bacillariophyta</taxon>
        <taxon>Mediophyceae</taxon>
        <taxon>Biddulphiophycidae</taxon>
        <taxon>Eupodiscales</taxon>
        <taxon>Odontellaceae</taxon>
        <taxon>Odontella</taxon>
    </lineage>
</organism>
<protein>
    <recommendedName>
        <fullName evidence="3">RRM domain-containing protein</fullName>
    </recommendedName>
</protein>
<gene>
    <name evidence="2" type="ORF">OAUR00152_LOCUS26872</name>
</gene>
<evidence type="ECO:0008006" key="3">
    <source>
        <dbReference type="Google" id="ProtNLM"/>
    </source>
</evidence>
<accession>A0A7S4JEH6</accession>